<protein>
    <submittedName>
        <fullName evidence="1">Uncharacterized protein</fullName>
    </submittedName>
</protein>
<reference evidence="1" key="1">
    <citation type="submission" date="2019-02" db="EMBL/GenBank/DDBJ databases">
        <authorList>
            <person name="Gruber-Vodicka R. H."/>
            <person name="Seah K. B. B."/>
        </authorList>
    </citation>
    <scope>NUCLEOTIDE SEQUENCE</scope>
    <source>
        <strain evidence="2">BECK_BZ164</strain>
        <strain evidence="1">BECK_BZ165</strain>
    </source>
</reference>
<proteinExistence type="predicted"/>
<organism evidence="1">
    <name type="scientific">Candidatus Kentrum sp. FM</name>
    <dbReference type="NCBI Taxonomy" id="2126340"/>
    <lineage>
        <taxon>Bacteria</taxon>
        <taxon>Pseudomonadati</taxon>
        <taxon>Pseudomonadota</taxon>
        <taxon>Gammaproteobacteria</taxon>
        <taxon>Candidatus Kentrum</taxon>
    </lineage>
</organism>
<evidence type="ECO:0000313" key="2">
    <source>
        <dbReference type="EMBL" id="VFK10859.1"/>
    </source>
</evidence>
<evidence type="ECO:0000313" key="1">
    <source>
        <dbReference type="EMBL" id="VFJ54034.1"/>
    </source>
</evidence>
<sequence length="76" mass="8808">MSSETKDPGNIARDLIEKRRKGTDLRKILNEWKEEMGETAFNMFALSLILKTMTLSDIPLPERAELCRILSRMTPR</sequence>
<name>A0A450SKF2_9GAMM</name>
<dbReference type="EMBL" id="CAADFA010000133">
    <property type="protein sequence ID" value="VFJ54034.1"/>
    <property type="molecule type" value="Genomic_DNA"/>
</dbReference>
<gene>
    <name evidence="2" type="ORF">BECKFM1743B_GA0114221_101581</name>
    <name evidence="1" type="ORF">BECKFM1743C_GA0114222_101331</name>
</gene>
<dbReference type="AlphaFoldDB" id="A0A450SKF2"/>
<dbReference type="EMBL" id="CAADFL010000158">
    <property type="protein sequence ID" value="VFK10859.1"/>
    <property type="molecule type" value="Genomic_DNA"/>
</dbReference>
<accession>A0A450SKF2</accession>